<dbReference type="RefSeq" id="WP_151667504.1">
    <property type="nucleotide sequence ID" value="NZ_WBVO01000006.1"/>
</dbReference>
<dbReference type="Proteomes" id="UP000468650">
    <property type="component" value="Unassembled WGS sequence"/>
</dbReference>
<reference evidence="1 2" key="1">
    <citation type="submission" date="2019-09" db="EMBL/GenBank/DDBJ databases">
        <title>Genomes of family Cryomorphaceae.</title>
        <authorList>
            <person name="Bowman J.P."/>
        </authorList>
    </citation>
    <scope>NUCLEOTIDE SEQUENCE [LARGE SCALE GENOMIC DNA]</scope>
    <source>
        <strain evidence="1 2">LMG 25704</strain>
    </source>
</reference>
<organism evidence="1 2">
    <name type="scientific">Phaeocystidibacter luteus</name>
    <dbReference type="NCBI Taxonomy" id="911197"/>
    <lineage>
        <taxon>Bacteria</taxon>
        <taxon>Pseudomonadati</taxon>
        <taxon>Bacteroidota</taxon>
        <taxon>Flavobacteriia</taxon>
        <taxon>Flavobacteriales</taxon>
        <taxon>Phaeocystidibacteraceae</taxon>
        <taxon>Phaeocystidibacter</taxon>
    </lineage>
</organism>
<accession>A0A6N6RGY1</accession>
<dbReference type="AlphaFoldDB" id="A0A6N6RGY1"/>
<evidence type="ECO:0000313" key="1">
    <source>
        <dbReference type="EMBL" id="KAB2810003.1"/>
    </source>
</evidence>
<sequence length="376" mass="43024">MIQVLWIDDQYDQMKSFIEDAAMRGFTFHAFKSAEEGLQFLETNLELIQAIVLDGVFFKYANQSGDSADERGIGHAIQGISRICGNTKDLTPIIYSGQASFTHEENSIITSNELKLFDKTDIDHDELLFEAILDHVGQSEDLTIRKEFESILDLASASYLGHKHFRSLLKLLRQIKSTERISSDEYAITDIRKLMESVFKKMVEVKMVPEGMSFNGIARFFNGDDWVNEPTFTPKVIGFTLYQLAQLVQDGSHAEANSEGGLKLELDDYIKTSSSDYLYRSMIHQFIDTLTWAKNAIDNAQWNPNSQFWKKKEHTGLITSINEKGWGTLESSAFPNIQMSVTKKDMEDNLLKEGDQVYCRITQGTKYYINEIEKRY</sequence>
<gene>
    <name evidence="1" type="ORF">F8C67_08980</name>
</gene>
<evidence type="ECO:0000313" key="2">
    <source>
        <dbReference type="Proteomes" id="UP000468650"/>
    </source>
</evidence>
<proteinExistence type="predicted"/>
<keyword evidence="2" id="KW-1185">Reference proteome</keyword>
<name>A0A6N6RGY1_9FLAO</name>
<dbReference type="OrthoDB" id="893108at2"/>
<comment type="caution">
    <text evidence="1">The sequence shown here is derived from an EMBL/GenBank/DDBJ whole genome shotgun (WGS) entry which is preliminary data.</text>
</comment>
<protein>
    <submittedName>
        <fullName evidence="1">Uncharacterized protein</fullName>
    </submittedName>
</protein>
<dbReference type="EMBL" id="WBVO01000006">
    <property type="protein sequence ID" value="KAB2810003.1"/>
    <property type="molecule type" value="Genomic_DNA"/>
</dbReference>